<proteinExistence type="predicted"/>
<dbReference type="GO" id="GO:0016747">
    <property type="term" value="F:acyltransferase activity, transferring groups other than amino-acyl groups"/>
    <property type="evidence" value="ECO:0007669"/>
    <property type="project" value="InterPro"/>
</dbReference>
<dbReference type="EMBL" id="JAHJDP010000069">
    <property type="protein sequence ID" value="MBU2691636.1"/>
    <property type="molecule type" value="Genomic_DNA"/>
</dbReference>
<protein>
    <submittedName>
        <fullName evidence="2">GNAT family N-acetyltransferase</fullName>
    </submittedName>
</protein>
<evidence type="ECO:0000313" key="2">
    <source>
        <dbReference type="EMBL" id="MBU2691636.1"/>
    </source>
</evidence>
<dbReference type="Proteomes" id="UP000777784">
    <property type="component" value="Unassembled WGS sequence"/>
</dbReference>
<organism evidence="2 3">
    <name type="scientific">Eiseniibacteriota bacterium</name>
    <dbReference type="NCBI Taxonomy" id="2212470"/>
    <lineage>
        <taxon>Bacteria</taxon>
        <taxon>Candidatus Eiseniibacteriota</taxon>
    </lineage>
</organism>
<evidence type="ECO:0000313" key="3">
    <source>
        <dbReference type="Proteomes" id="UP000777784"/>
    </source>
</evidence>
<dbReference type="InterPro" id="IPR000182">
    <property type="entry name" value="GNAT_dom"/>
</dbReference>
<feature type="domain" description="N-acetyltransferase" evidence="1">
    <location>
        <begin position="8"/>
        <end position="178"/>
    </location>
</feature>
<dbReference type="PANTHER" id="PTHR43792">
    <property type="entry name" value="GNAT FAMILY, PUTATIVE (AFU_ORTHOLOGUE AFUA_3G00765)-RELATED-RELATED"/>
    <property type="match status" value="1"/>
</dbReference>
<accession>A0A948RX86</accession>
<dbReference type="InterPro" id="IPR051531">
    <property type="entry name" value="N-acetyltransferase"/>
</dbReference>
<dbReference type="Pfam" id="PF13302">
    <property type="entry name" value="Acetyltransf_3"/>
    <property type="match status" value="1"/>
</dbReference>
<dbReference type="InterPro" id="IPR016181">
    <property type="entry name" value="Acyl_CoA_acyltransferase"/>
</dbReference>
<dbReference type="AlphaFoldDB" id="A0A948RX86"/>
<gene>
    <name evidence="2" type="ORF">KJ970_11985</name>
</gene>
<dbReference type="PANTHER" id="PTHR43792:SF1">
    <property type="entry name" value="N-ACETYLTRANSFERASE DOMAIN-CONTAINING PROTEIN"/>
    <property type="match status" value="1"/>
</dbReference>
<comment type="caution">
    <text evidence="2">The sequence shown here is derived from an EMBL/GenBank/DDBJ whole genome shotgun (WGS) entry which is preliminary data.</text>
</comment>
<dbReference type="Gene3D" id="3.40.630.30">
    <property type="match status" value="1"/>
</dbReference>
<reference evidence="2" key="1">
    <citation type="submission" date="2021-05" db="EMBL/GenBank/DDBJ databases">
        <title>Energy efficiency and biological interactions define the core microbiome of deep oligotrophic groundwater.</title>
        <authorList>
            <person name="Mehrshad M."/>
            <person name="Lopez-Fernandez M."/>
            <person name="Bell E."/>
            <person name="Bernier-Latmani R."/>
            <person name="Bertilsson S."/>
            <person name="Dopson M."/>
        </authorList>
    </citation>
    <scope>NUCLEOTIDE SEQUENCE</scope>
    <source>
        <strain evidence="2">Modern_marine.mb.64</strain>
    </source>
</reference>
<evidence type="ECO:0000259" key="1">
    <source>
        <dbReference type="PROSITE" id="PS51186"/>
    </source>
</evidence>
<sequence length="185" mass="21560">MNCKTDRLHFRDFDFSYTDELFAMDNDPDVMNFINGGLPVARIGFEDIVRTLLEKLSRLDGYGAWPAHEIESGEFIGWFCLQPDRHFENEIETGYRLRKKFWNKGYATEGATEMLKIGFKERGLEKIIAHTLAGNIRSQRVMKKIGMTLEKSFVYNESTLPKWSEERRRALKFSISAEQYVGRKG</sequence>
<dbReference type="SUPFAM" id="SSF55729">
    <property type="entry name" value="Acyl-CoA N-acyltransferases (Nat)"/>
    <property type="match status" value="1"/>
</dbReference>
<dbReference type="PROSITE" id="PS51186">
    <property type="entry name" value="GNAT"/>
    <property type="match status" value="1"/>
</dbReference>
<name>A0A948RX86_UNCEI</name>